<name>A0ABU0E6Q5_9FIRM</name>
<keyword evidence="2" id="KW-1185">Reference proteome</keyword>
<dbReference type="EMBL" id="JAUSUR010000007">
    <property type="protein sequence ID" value="MDQ0362501.1"/>
    <property type="molecule type" value="Genomic_DNA"/>
</dbReference>
<organism evidence="1 2">
    <name type="scientific">Breznakia pachnodae</name>
    <dbReference type="NCBI Taxonomy" id="265178"/>
    <lineage>
        <taxon>Bacteria</taxon>
        <taxon>Bacillati</taxon>
        <taxon>Bacillota</taxon>
        <taxon>Erysipelotrichia</taxon>
        <taxon>Erysipelotrichales</taxon>
        <taxon>Erysipelotrichaceae</taxon>
        <taxon>Breznakia</taxon>
    </lineage>
</organism>
<proteinExistence type="predicted"/>
<sequence length="248" mass="28165">MKKNNLMKKWNLSGEELNAGFKAISVAVSEIKNSRVMNAIADFMENGDVRVSELDVEGNGEGFLIGDIVKVNIDVPRCGMVRIGTYIGVVVDHYDVGLCIALHDMNLIVENAVECYYPQFMQASAWEEYEIELLYRVNHKNYELVLGEKGSSKSIFEKMMYINPEILSSLRRGYYEIEVGDEYIAACDFITPTNVLIEAGDSIECESKCNYIITETKRDVDLEPVGEIFSCGDEQIRRCFILKRKAYE</sequence>
<evidence type="ECO:0000313" key="1">
    <source>
        <dbReference type="EMBL" id="MDQ0362501.1"/>
    </source>
</evidence>
<protein>
    <submittedName>
        <fullName evidence="1">Uncharacterized protein</fullName>
    </submittedName>
</protein>
<gene>
    <name evidence="1" type="ORF">J2S15_003255</name>
</gene>
<evidence type="ECO:0000313" key="2">
    <source>
        <dbReference type="Proteomes" id="UP001230220"/>
    </source>
</evidence>
<accession>A0ABU0E6Q5</accession>
<reference evidence="1 2" key="1">
    <citation type="submission" date="2023-07" db="EMBL/GenBank/DDBJ databases">
        <title>Genomic Encyclopedia of Type Strains, Phase IV (KMG-IV): sequencing the most valuable type-strain genomes for metagenomic binning, comparative biology and taxonomic classification.</title>
        <authorList>
            <person name="Goeker M."/>
        </authorList>
    </citation>
    <scope>NUCLEOTIDE SEQUENCE [LARGE SCALE GENOMIC DNA]</scope>
    <source>
        <strain evidence="1 2">DSM 16784</strain>
    </source>
</reference>
<dbReference type="RefSeq" id="WP_307410177.1">
    <property type="nucleotide sequence ID" value="NZ_JAUSUR010000007.1"/>
</dbReference>
<comment type="caution">
    <text evidence="1">The sequence shown here is derived from an EMBL/GenBank/DDBJ whole genome shotgun (WGS) entry which is preliminary data.</text>
</comment>
<dbReference type="Proteomes" id="UP001230220">
    <property type="component" value="Unassembled WGS sequence"/>
</dbReference>